<feature type="compositionally biased region" description="Polar residues" evidence="1">
    <location>
        <begin position="102"/>
        <end position="116"/>
    </location>
</feature>
<proteinExistence type="predicted"/>
<protein>
    <submittedName>
        <fullName evidence="2">Uncharacterized protein</fullName>
    </submittedName>
</protein>
<gene>
    <name evidence="2" type="ORF">ACFQE1_20110</name>
</gene>
<evidence type="ECO:0000313" key="3">
    <source>
        <dbReference type="Proteomes" id="UP001596328"/>
    </source>
</evidence>
<dbReference type="Proteomes" id="UP001596328">
    <property type="component" value="Unassembled WGS sequence"/>
</dbReference>
<organism evidence="2 3">
    <name type="scientific">Halobium palmae</name>
    <dbReference type="NCBI Taxonomy" id="1776492"/>
    <lineage>
        <taxon>Archaea</taxon>
        <taxon>Methanobacteriati</taxon>
        <taxon>Methanobacteriota</taxon>
        <taxon>Stenosarchaea group</taxon>
        <taxon>Halobacteria</taxon>
        <taxon>Halobacteriales</taxon>
        <taxon>Haloferacaceae</taxon>
        <taxon>Halobium</taxon>
    </lineage>
</organism>
<feature type="non-terminal residue" evidence="2">
    <location>
        <position position="1"/>
    </location>
</feature>
<feature type="region of interest" description="Disordered" evidence="1">
    <location>
        <begin position="1"/>
        <end position="36"/>
    </location>
</feature>
<dbReference type="EMBL" id="JBHSWU010001270">
    <property type="protein sequence ID" value="MFC6726628.1"/>
    <property type="molecule type" value="Genomic_DNA"/>
</dbReference>
<accession>A0ABD5S6A7</accession>
<feature type="compositionally biased region" description="Basic and acidic residues" evidence="1">
    <location>
        <begin position="125"/>
        <end position="142"/>
    </location>
</feature>
<dbReference type="AlphaFoldDB" id="A0ABD5S6A7"/>
<name>A0ABD5S6A7_9EURY</name>
<sequence>DAAEGDGAFETDDDWEADPQLDPDLGHLGGSEGQQAAIQMQVSDSVEAFREGILDAHERLKEVVEKNRERTRNVEQPDSRNPTAVSTLPKSGSRTEFRGGTRFSTVPSETRHSSAPNHARIYGSRFDRERERQRRSGGDDDE</sequence>
<evidence type="ECO:0000256" key="1">
    <source>
        <dbReference type="SAM" id="MobiDB-lite"/>
    </source>
</evidence>
<keyword evidence="3" id="KW-1185">Reference proteome</keyword>
<reference evidence="2 3" key="1">
    <citation type="journal article" date="2019" name="Int. J. Syst. Evol. Microbiol.">
        <title>The Global Catalogue of Microorganisms (GCM) 10K type strain sequencing project: providing services to taxonomists for standard genome sequencing and annotation.</title>
        <authorList>
            <consortium name="The Broad Institute Genomics Platform"/>
            <consortium name="The Broad Institute Genome Sequencing Center for Infectious Disease"/>
            <person name="Wu L."/>
            <person name="Ma J."/>
        </authorList>
    </citation>
    <scope>NUCLEOTIDE SEQUENCE [LARGE SCALE GENOMIC DNA]</scope>
    <source>
        <strain evidence="2 3">NBRC 111368</strain>
    </source>
</reference>
<evidence type="ECO:0000313" key="2">
    <source>
        <dbReference type="EMBL" id="MFC6726628.1"/>
    </source>
</evidence>
<feature type="region of interest" description="Disordered" evidence="1">
    <location>
        <begin position="65"/>
        <end position="142"/>
    </location>
</feature>
<feature type="compositionally biased region" description="Acidic residues" evidence="1">
    <location>
        <begin position="1"/>
        <end position="21"/>
    </location>
</feature>
<feature type="compositionally biased region" description="Basic and acidic residues" evidence="1">
    <location>
        <begin position="65"/>
        <end position="78"/>
    </location>
</feature>
<feature type="compositionally biased region" description="Polar residues" evidence="1">
    <location>
        <begin position="79"/>
        <end position="92"/>
    </location>
</feature>
<comment type="caution">
    <text evidence="2">The sequence shown here is derived from an EMBL/GenBank/DDBJ whole genome shotgun (WGS) entry which is preliminary data.</text>
</comment>